<feature type="compositionally biased region" description="Basic and acidic residues" evidence="1">
    <location>
        <begin position="175"/>
        <end position="191"/>
    </location>
</feature>
<dbReference type="Proteomes" id="UP000800041">
    <property type="component" value="Unassembled WGS sequence"/>
</dbReference>
<feature type="compositionally biased region" description="Basic and acidic residues" evidence="1">
    <location>
        <begin position="18"/>
        <end position="31"/>
    </location>
</feature>
<dbReference type="OrthoDB" id="5428898at2759"/>
<reference evidence="2" key="1">
    <citation type="journal article" date="2020" name="Stud. Mycol.">
        <title>101 Dothideomycetes genomes: a test case for predicting lifestyles and emergence of pathogens.</title>
        <authorList>
            <person name="Haridas S."/>
            <person name="Albert R."/>
            <person name="Binder M."/>
            <person name="Bloem J."/>
            <person name="Labutti K."/>
            <person name="Salamov A."/>
            <person name="Andreopoulos B."/>
            <person name="Baker S."/>
            <person name="Barry K."/>
            <person name="Bills G."/>
            <person name="Bluhm B."/>
            <person name="Cannon C."/>
            <person name="Castanera R."/>
            <person name="Culley D."/>
            <person name="Daum C."/>
            <person name="Ezra D."/>
            <person name="Gonzalez J."/>
            <person name="Henrissat B."/>
            <person name="Kuo A."/>
            <person name="Liang C."/>
            <person name="Lipzen A."/>
            <person name="Lutzoni F."/>
            <person name="Magnuson J."/>
            <person name="Mondo S."/>
            <person name="Nolan M."/>
            <person name="Ohm R."/>
            <person name="Pangilinan J."/>
            <person name="Park H.-J."/>
            <person name="Ramirez L."/>
            <person name="Alfaro M."/>
            <person name="Sun H."/>
            <person name="Tritt A."/>
            <person name="Yoshinaga Y."/>
            <person name="Zwiers L.-H."/>
            <person name="Turgeon B."/>
            <person name="Goodwin S."/>
            <person name="Spatafora J."/>
            <person name="Crous P."/>
            <person name="Grigoriev I."/>
        </authorList>
    </citation>
    <scope>NUCLEOTIDE SEQUENCE</scope>
    <source>
        <strain evidence="2">CBS 113979</strain>
    </source>
</reference>
<proteinExistence type="predicted"/>
<feature type="region of interest" description="Disordered" evidence="1">
    <location>
        <begin position="217"/>
        <end position="236"/>
    </location>
</feature>
<feature type="region of interest" description="Disordered" evidence="1">
    <location>
        <begin position="175"/>
        <end position="197"/>
    </location>
</feature>
<feature type="compositionally biased region" description="Basic residues" evidence="1">
    <location>
        <begin position="48"/>
        <end position="58"/>
    </location>
</feature>
<evidence type="ECO:0000313" key="2">
    <source>
        <dbReference type="EMBL" id="KAF1983897.1"/>
    </source>
</evidence>
<feature type="compositionally biased region" description="Basic and acidic residues" evidence="1">
    <location>
        <begin position="256"/>
        <end position="265"/>
    </location>
</feature>
<accession>A0A6G1GSY9</accession>
<feature type="region of interest" description="Disordered" evidence="1">
    <location>
        <begin position="244"/>
        <end position="265"/>
    </location>
</feature>
<dbReference type="EMBL" id="ML977171">
    <property type="protein sequence ID" value="KAF1983897.1"/>
    <property type="molecule type" value="Genomic_DNA"/>
</dbReference>
<feature type="compositionally biased region" description="Acidic residues" evidence="1">
    <location>
        <begin position="227"/>
        <end position="236"/>
    </location>
</feature>
<keyword evidence="3" id="KW-1185">Reference proteome</keyword>
<evidence type="ECO:0000313" key="3">
    <source>
        <dbReference type="Proteomes" id="UP000800041"/>
    </source>
</evidence>
<organism evidence="2 3">
    <name type="scientific">Aulographum hederae CBS 113979</name>
    <dbReference type="NCBI Taxonomy" id="1176131"/>
    <lineage>
        <taxon>Eukaryota</taxon>
        <taxon>Fungi</taxon>
        <taxon>Dikarya</taxon>
        <taxon>Ascomycota</taxon>
        <taxon>Pezizomycotina</taxon>
        <taxon>Dothideomycetes</taxon>
        <taxon>Pleosporomycetidae</taxon>
        <taxon>Aulographales</taxon>
        <taxon>Aulographaceae</taxon>
    </lineage>
</organism>
<dbReference type="AlphaFoldDB" id="A0A6G1GSY9"/>
<gene>
    <name evidence="2" type="ORF">K402DRAFT_396099</name>
</gene>
<protein>
    <submittedName>
        <fullName evidence="2">Uncharacterized protein</fullName>
    </submittedName>
</protein>
<name>A0A6G1GSY9_9PEZI</name>
<evidence type="ECO:0000256" key="1">
    <source>
        <dbReference type="SAM" id="MobiDB-lite"/>
    </source>
</evidence>
<feature type="region of interest" description="Disordered" evidence="1">
    <location>
        <begin position="1"/>
        <end position="70"/>
    </location>
</feature>
<sequence length="475" mass="54470">MNATASKEPADLDSQQNLEHEGPAMESRSEAFDSSEDEADRDLSRRAAQSKKDKHHARFGSPNRKVERKQRRFTFERLDSELKLVEHVTREEGGYENFERAKFTNAQEFQAAIERGGIDGAFGALIASINDLALANQQVQECQERLRALGEENGQMKKEIRELTSLVAQQEMDAVRAQEENESQARDLDRVRKTKTQHRLERNDALLKVIELEKQISKKPARTEPQDSSEDEEDPNLEAIRNALRRTGTPFSTTSRPERSSSKWPDIKEYFGDTEKQRDEYPQWRQSIFSKFRNSFDMFTSESSKIDYVRDKCKSTAFSIIESFDEMIKDLDDMFAEYNPQAKADAQLHNTNFAMKKNERFEVFLARFTKITACKRLLSASLRNKISDGTAYISYPEFIRRCKQCDIDIGNPPKKPTGQENPAPTRPAQIFNRLKTTGACYKCGEKGHRHWTATAPSKLLATDVAELPDNQSENE</sequence>